<name>A0A5B7BRR6_DAVIN</name>
<evidence type="ECO:0000256" key="6">
    <source>
        <dbReference type="ARBA" id="ARBA00023136"/>
    </source>
</evidence>
<evidence type="ECO:0000256" key="8">
    <source>
        <dbReference type="SAM" id="SignalP"/>
    </source>
</evidence>
<dbReference type="PANTHER" id="PTHR32077:SF65">
    <property type="entry name" value="FASCICLIN-LIKE ARABINOGALACTAN PROTEIN 11"/>
    <property type="match status" value="1"/>
</dbReference>
<evidence type="ECO:0000256" key="5">
    <source>
        <dbReference type="ARBA" id="ARBA00022729"/>
    </source>
</evidence>
<dbReference type="InterPro" id="IPR045003">
    <property type="entry name" value="FLA_A"/>
</dbReference>
<dbReference type="AlphaFoldDB" id="A0A5B7BRR6"/>
<evidence type="ECO:0000259" key="9">
    <source>
        <dbReference type="PROSITE" id="PS50213"/>
    </source>
</evidence>
<accession>A0A5B7BRR6</accession>
<feature type="domain" description="FAS1" evidence="9">
    <location>
        <begin position="52"/>
        <end position="124"/>
    </location>
</feature>
<dbReference type="InterPro" id="IPR036378">
    <property type="entry name" value="FAS1_dom_sf"/>
</dbReference>
<feature type="signal peptide" evidence="8">
    <location>
        <begin position="1"/>
        <end position="23"/>
    </location>
</feature>
<protein>
    <submittedName>
        <fullName evidence="10">Putative fasciclin-like arabinogalactan protein 11</fullName>
    </submittedName>
</protein>
<gene>
    <name evidence="10" type="ORF">Din_040072</name>
</gene>
<dbReference type="InterPro" id="IPR000782">
    <property type="entry name" value="FAS1_domain"/>
</dbReference>
<proteinExistence type="inferred from homology"/>
<dbReference type="PROSITE" id="PS50213">
    <property type="entry name" value="FAS1"/>
    <property type="match status" value="1"/>
</dbReference>
<keyword evidence="4" id="KW-0449">Lipoprotein</keyword>
<dbReference type="EMBL" id="GHES01040072">
    <property type="protein sequence ID" value="MPA70631.1"/>
    <property type="molecule type" value="Transcribed_RNA"/>
</dbReference>
<dbReference type="GO" id="GO:0009834">
    <property type="term" value="P:plant-type secondary cell wall biogenesis"/>
    <property type="evidence" value="ECO:0007669"/>
    <property type="project" value="TreeGrafter"/>
</dbReference>
<dbReference type="PANTHER" id="PTHR32077">
    <property type="entry name" value="FASCICLIN-LIKE ARABINOGALACTAN PROTEIN"/>
    <property type="match status" value="1"/>
</dbReference>
<dbReference type="Pfam" id="PF02469">
    <property type="entry name" value="Fasciclin"/>
    <property type="match status" value="1"/>
</dbReference>
<keyword evidence="5 8" id="KW-0732">Signal</keyword>
<keyword evidence="3" id="KW-1003">Cell membrane</keyword>
<keyword evidence="4" id="KW-0336">GPI-anchor</keyword>
<dbReference type="SUPFAM" id="SSF82153">
    <property type="entry name" value="FAS1 domain"/>
    <property type="match status" value="1"/>
</dbReference>
<organism evidence="10">
    <name type="scientific">Davidia involucrata</name>
    <name type="common">Dove tree</name>
    <dbReference type="NCBI Taxonomy" id="16924"/>
    <lineage>
        <taxon>Eukaryota</taxon>
        <taxon>Viridiplantae</taxon>
        <taxon>Streptophyta</taxon>
        <taxon>Embryophyta</taxon>
        <taxon>Tracheophyta</taxon>
        <taxon>Spermatophyta</taxon>
        <taxon>Magnoliopsida</taxon>
        <taxon>eudicotyledons</taxon>
        <taxon>Gunneridae</taxon>
        <taxon>Pentapetalae</taxon>
        <taxon>asterids</taxon>
        <taxon>Cornales</taxon>
        <taxon>Nyssaceae</taxon>
        <taxon>Davidia</taxon>
    </lineage>
</organism>
<evidence type="ECO:0000256" key="4">
    <source>
        <dbReference type="ARBA" id="ARBA00022622"/>
    </source>
</evidence>
<evidence type="ECO:0000256" key="7">
    <source>
        <dbReference type="ARBA" id="ARBA00024686"/>
    </source>
</evidence>
<reference evidence="10" key="1">
    <citation type="submission" date="2019-08" db="EMBL/GenBank/DDBJ databases">
        <title>Reference gene set and small RNA set construction with multiple tissues from Davidia involucrata Baill.</title>
        <authorList>
            <person name="Yang H."/>
            <person name="Zhou C."/>
            <person name="Li G."/>
            <person name="Wang J."/>
            <person name="Gao P."/>
            <person name="Wang M."/>
            <person name="Wang R."/>
            <person name="Zhao Y."/>
        </authorList>
    </citation>
    <scope>NUCLEOTIDE SEQUENCE</scope>
    <source>
        <tissue evidence="10">Mixed with DoveR01_LX</tissue>
    </source>
</reference>
<feature type="chain" id="PRO_5022914641" evidence="8">
    <location>
        <begin position="24"/>
        <end position="230"/>
    </location>
</feature>
<keyword evidence="6" id="KW-0472">Membrane</keyword>
<dbReference type="GO" id="GO:0005886">
    <property type="term" value="C:plasma membrane"/>
    <property type="evidence" value="ECO:0007669"/>
    <property type="project" value="UniProtKB-SubCell"/>
</dbReference>
<keyword evidence="4" id="KW-0325">Glycoprotein</keyword>
<comment type="function">
    <text evidence="7">May be a cell surface adhesion protein.</text>
</comment>
<comment type="similarity">
    <text evidence="2">Belongs to the fasciclin-like AGP family.</text>
</comment>
<dbReference type="GO" id="GO:0098552">
    <property type="term" value="C:side of membrane"/>
    <property type="evidence" value="ECO:0007669"/>
    <property type="project" value="UniProtKB-KW"/>
</dbReference>
<sequence>MLNQLLSPFSLLLIFLYFTITCAQSLAQARAQVPPPPTVPPPALALAPLSNSPNNIAILQKANKFSKFLHLLKVTQMANQINVQLSKSQGLTIFAPADDAFGDLKSGTLNSLTGQQQVELMQFHGAYFFLWIRWEVSVRLGERDMHRRPLRRRQLNEILEEHQNKTAHADLNQQGLNLYRQMLRSGDFPDAFTFPFAVKSCADLSLLVSGAQLHGHVFKIGCENGQDYLT</sequence>
<comment type="subcellular location">
    <subcellularLocation>
        <location evidence="1">Cell membrane</location>
        <topology evidence="1">Lipid-anchor</topology>
        <topology evidence="1">GPI-anchor</topology>
    </subcellularLocation>
</comment>
<evidence type="ECO:0000256" key="1">
    <source>
        <dbReference type="ARBA" id="ARBA00004609"/>
    </source>
</evidence>
<dbReference type="Gene3D" id="2.30.180.10">
    <property type="entry name" value="FAS1 domain"/>
    <property type="match status" value="1"/>
</dbReference>
<evidence type="ECO:0000313" key="10">
    <source>
        <dbReference type="EMBL" id="MPA70631.1"/>
    </source>
</evidence>
<evidence type="ECO:0000256" key="2">
    <source>
        <dbReference type="ARBA" id="ARBA00007843"/>
    </source>
</evidence>
<evidence type="ECO:0000256" key="3">
    <source>
        <dbReference type="ARBA" id="ARBA00022475"/>
    </source>
</evidence>